<dbReference type="EMBL" id="JACDUM010000001">
    <property type="protein sequence ID" value="MBA2859881.1"/>
    <property type="molecule type" value="Genomic_DNA"/>
</dbReference>
<dbReference type="EMBL" id="CP026606">
    <property type="protein sequence ID" value="AVB77171.1"/>
    <property type="molecule type" value="Genomic_DNA"/>
</dbReference>
<dbReference type="EMBL" id="JACHIQ010000001">
    <property type="protein sequence ID" value="MBB6066799.1"/>
    <property type="molecule type" value="Genomic_DNA"/>
</dbReference>
<name>A0A2L1CCU3_METMI</name>
<evidence type="ECO:0000256" key="1">
    <source>
        <dbReference type="ARBA" id="ARBA00004651"/>
    </source>
</evidence>
<dbReference type="Proteomes" id="UP000558015">
    <property type="component" value="Unassembled WGS sequence"/>
</dbReference>
<evidence type="ECO:0000256" key="4">
    <source>
        <dbReference type="ARBA" id="ARBA00022989"/>
    </source>
</evidence>
<evidence type="ECO:0000256" key="5">
    <source>
        <dbReference type="ARBA" id="ARBA00023136"/>
    </source>
</evidence>
<dbReference type="Proteomes" id="UP000590564">
    <property type="component" value="Unassembled WGS sequence"/>
</dbReference>
<evidence type="ECO:0000256" key="6">
    <source>
        <dbReference type="SAM" id="Phobius"/>
    </source>
</evidence>
<dbReference type="EMBL" id="JAFBBC010000001">
    <property type="protein sequence ID" value="MBM7409085.1"/>
    <property type="molecule type" value="Genomic_DNA"/>
</dbReference>
<dbReference type="GO" id="GO:0005886">
    <property type="term" value="C:plasma membrane"/>
    <property type="evidence" value="ECO:0007669"/>
    <property type="project" value="UniProtKB-SubCell"/>
</dbReference>
<dbReference type="EMBL" id="JAGINF010000001">
    <property type="protein sequence ID" value="MBP2218729.1"/>
    <property type="molecule type" value="Genomic_DNA"/>
</dbReference>
<evidence type="ECO:0000313" key="15">
    <source>
        <dbReference type="EMBL" id="MBA2868522.1"/>
    </source>
</evidence>
<keyword evidence="3 6" id="KW-0812">Transmembrane</keyword>
<evidence type="ECO:0000313" key="18">
    <source>
        <dbReference type="EMBL" id="MBB6496312.1"/>
    </source>
</evidence>
<evidence type="ECO:0000313" key="24">
    <source>
        <dbReference type="Proteomes" id="UP000536195"/>
    </source>
</evidence>
<comment type="subcellular location">
    <subcellularLocation>
        <location evidence="1">Cell membrane</location>
        <topology evidence="1">Multi-pass membrane protein</topology>
    </subcellularLocation>
</comment>
<gene>
    <name evidence="19" type="ORF">H0S71_01885</name>
    <name evidence="20" type="ORF">HNP85_000757</name>
    <name evidence="10" type="ORF">HNP86_000676</name>
    <name evidence="8" type="ORF">HNP87_000681</name>
    <name evidence="9" type="ORF">HNP88_001124</name>
    <name evidence="11" type="ORF">HNP89_000713</name>
    <name evidence="13" type="ORF">HNP91_000676</name>
    <name evidence="17" type="ORF">HNP92_000159</name>
    <name evidence="12" type="ORF">HNP93_000680</name>
    <name evidence="14" type="ORF">HNP94_000682</name>
    <name evidence="15" type="ORF">HNP95_000681</name>
    <name evidence="18" type="ORF">HNP96_000333</name>
    <name evidence="16" type="ORF">HNP97_000289</name>
    <name evidence="21" type="ORF">J2745_000204</name>
    <name evidence="7" type="ORF">MMJJ_18010</name>
</gene>
<dbReference type="EMBL" id="JACDUI010000001">
    <property type="protein sequence ID" value="MBA2840169.1"/>
    <property type="molecule type" value="Genomic_DNA"/>
</dbReference>
<dbReference type="Proteomes" id="UP000564425">
    <property type="component" value="Unassembled WGS sequence"/>
</dbReference>
<dbReference type="Pfam" id="PF04066">
    <property type="entry name" value="MrpF_PhaF"/>
    <property type="match status" value="1"/>
</dbReference>
<evidence type="ECO:0000256" key="3">
    <source>
        <dbReference type="ARBA" id="ARBA00022692"/>
    </source>
</evidence>
<dbReference type="GO" id="GO:0015075">
    <property type="term" value="F:monoatomic ion transmembrane transporter activity"/>
    <property type="evidence" value="ECO:0007669"/>
    <property type="project" value="InterPro"/>
</dbReference>
<dbReference type="GeneID" id="10982629"/>
<dbReference type="EMBL" id="JACHEC010000001">
    <property type="protein sequence ID" value="MBB6400874.1"/>
    <property type="molecule type" value="Genomic_DNA"/>
</dbReference>
<evidence type="ECO:0000313" key="13">
    <source>
        <dbReference type="EMBL" id="MBA2859881.1"/>
    </source>
</evidence>
<dbReference type="EMBL" id="JACDUP010000001">
    <property type="protein sequence ID" value="MBA2868522.1"/>
    <property type="molecule type" value="Genomic_DNA"/>
</dbReference>
<dbReference type="Proteomes" id="UP000742560">
    <property type="component" value="Unassembled WGS sequence"/>
</dbReference>
<feature type="transmembrane region" description="Helical" evidence="6">
    <location>
        <begin position="32"/>
        <end position="50"/>
    </location>
</feature>
<evidence type="ECO:0000313" key="11">
    <source>
        <dbReference type="EMBL" id="MBA2852776.1"/>
    </source>
</evidence>
<dbReference type="Proteomes" id="UP000568063">
    <property type="component" value="Unassembled WGS sequence"/>
</dbReference>
<dbReference type="EMBL" id="JACCQJ010000001">
    <property type="protein sequence ID" value="MBG0768644.1"/>
    <property type="molecule type" value="Genomic_DNA"/>
</dbReference>
<protein>
    <submittedName>
        <fullName evidence="8">Energy-converting hydrogenase B subunit B</fullName>
    </submittedName>
    <submittedName>
        <fullName evidence="7">Putative monovalent cation/H+ antiporter subunit F</fullName>
    </submittedName>
</protein>
<evidence type="ECO:0000313" key="28">
    <source>
        <dbReference type="Proteomes" id="UP000567099"/>
    </source>
</evidence>
<evidence type="ECO:0000313" key="31">
    <source>
        <dbReference type="Proteomes" id="UP000571854"/>
    </source>
</evidence>
<reference evidence="21" key="5">
    <citation type="submission" date="2021-03" db="EMBL/GenBank/DDBJ databases">
        <title>Genomic Encyclopedia of Type Strains, Phase IV (KMG-IV): sequencing the most valuable type-strain genomes for metagenomic binning, comparative biology and taxonomic classification.</title>
        <authorList>
            <person name="Goeker M."/>
        </authorList>
    </citation>
    <scope>NUCLEOTIDE SEQUENCE</scope>
    <source>
        <strain evidence="21">DSM 2771</strain>
    </source>
</reference>
<evidence type="ECO:0000313" key="7">
    <source>
        <dbReference type="EMBL" id="AVB77171.1"/>
    </source>
</evidence>
<dbReference type="InterPro" id="IPR007208">
    <property type="entry name" value="MrpF/PhaF-like"/>
</dbReference>
<dbReference type="Proteomes" id="UP000567099">
    <property type="component" value="Unassembled WGS sequence"/>
</dbReference>
<reference evidence="23 25" key="3">
    <citation type="submission" date="2020-07" db="EMBL/GenBank/DDBJ databases">
        <title>Genomic Encyclopedia of Type Strains, Phase IV (KMG-V): Genome sequencing to study the core and pangenomes of soil and plant-associated prokaryotes.</title>
        <authorList>
            <person name="Whitman W."/>
        </authorList>
    </citation>
    <scope>NUCLEOTIDE SEQUENCE [LARGE SCALE GENOMIC DNA]</scope>
    <source>
        <strain evidence="10 27">A1</strain>
        <strain evidence="8 26">A4</strain>
        <strain evidence="9 31">A5</strain>
        <strain evidence="17 24">C11</strain>
        <strain evidence="12 25">C12</strain>
        <strain evidence="14 28">C13</strain>
        <strain evidence="15 30">C14</strain>
        <strain evidence="13 29">C9</strain>
        <strain evidence="18 33">D1</strain>
        <strain evidence="16 32">DSM 7078</strain>
        <strain evidence="20">RC</strain>
        <strain evidence="11 23">S1</strain>
    </source>
</reference>
<dbReference type="EMBL" id="JACHED010000001">
    <property type="protein sequence ID" value="MBB6496312.1"/>
    <property type="molecule type" value="Genomic_DNA"/>
</dbReference>
<evidence type="ECO:0000313" key="10">
    <source>
        <dbReference type="EMBL" id="MBA2850545.1"/>
    </source>
</evidence>
<evidence type="ECO:0000313" key="12">
    <source>
        <dbReference type="EMBL" id="MBA2857979.1"/>
    </source>
</evidence>
<evidence type="ECO:0000313" key="9">
    <source>
        <dbReference type="EMBL" id="MBA2846940.1"/>
    </source>
</evidence>
<proteinExistence type="predicted"/>
<dbReference type="Proteomes" id="UP000584706">
    <property type="component" value="Unassembled WGS sequence"/>
</dbReference>
<dbReference type="Proteomes" id="UP000239462">
    <property type="component" value="Chromosome"/>
</dbReference>
<evidence type="ECO:0000313" key="26">
    <source>
        <dbReference type="Proteomes" id="UP000563838"/>
    </source>
</evidence>
<sequence>MNEYVLYFTMISLVFGAFSALKLAFRKETSNVLIGEGLMAVIIATFLVILAEIYSIAYVETVALLLLVCGPIGTIAFSKFMKKGNPAEV</sequence>
<dbReference type="EMBL" id="JACDUO010000001">
    <property type="protein sequence ID" value="MBA2863682.1"/>
    <property type="molecule type" value="Genomic_DNA"/>
</dbReference>
<evidence type="ECO:0000313" key="29">
    <source>
        <dbReference type="Proteomes" id="UP000568063"/>
    </source>
</evidence>
<dbReference type="Proteomes" id="UP000571751">
    <property type="component" value="Unassembled WGS sequence"/>
</dbReference>
<dbReference type="EMBL" id="JACDUN010000001">
    <property type="protein sequence ID" value="MBA2857979.1"/>
    <property type="molecule type" value="Genomic_DNA"/>
</dbReference>
<evidence type="ECO:0000313" key="20">
    <source>
        <dbReference type="EMBL" id="MBM7409085.1"/>
    </source>
</evidence>
<evidence type="ECO:0000313" key="32">
    <source>
        <dbReference type="Proteomes" id="UP000584706"/>
    </source>
</evidence>
<evidence type="ECO:0000313" key="33">
    <source>
        <dbReference type="Proteomes" id="UP000590564"/>
    </source>
</evidence>
<dbReference type="AlphaFoldDB" id="A0A2L1CCU3"/>
<evidence type="ECO:0000313" key="8">
    <source>
        <dbReference type="EMBL" id="MBA2840169.1"/>
    </source>
</evidence>
<feature type="transmembrane region" description="Helical" evidence="6">
    <location>
        <begin position="6"/>
        <end position="25"/>
    </location>
</feature>
<dbReference type="Proteomes" id="UP000563838">
    <property type="component" value="Unassembled WGS sequence"/>
</dbReference>
<evidence type="ECO:0000313" key="23">
    <source>
        <dbReference type="Proteomes" id="UP000522365"/>
    </source>
</evidence>
<dbReference type="EMBL" id="JACDUK010000001">
    <property type="protein sequence ID" value="MBA2852776.1"/>
    <property type="molecule type" value="Genomic_DNA"/>
</dbReference>
<reference evidence="19" key="4">
    <citation type="submission" date="2020-07" db="EMBL/GenBank/DDBJ databases">
        <title>Severe corrosion of carbon steel in oil field produced water can be linked to methanogenic archaea containing a special type of NiFe hydrogenase.</title>
        <authorList>
            <person name="Lahme S."/>
            <person name="Mand J."/>
            <person name="Longwell J."/>
            <person name="Smith R."/>
            <person name="Enning D."/>
        </authorList>
    </citation>
    <scope>NUCLEOTIDE SEQUENCE</scope>
    <source>
        <strain evidence="19">MIC098Bin5</strain>
    </source>
</reference>
<evidence type="ECO:0000313" key="30">
    <source>
        <dbReference type="Proteomes" id="UP000571751"/>
    </source>
</evidence>
<evidence type="ECO:0000256" key="2">
    <source>
        <dbReference type="ARBA" id="ARBA00022475"/>
    </source>
</evidence>
<dbReference type="OMA" id="FAFCKVI"/>
<feature type="transmembrane region" description="Helical" evidence="6">
    <location>
        <begin position="56"/>
        <end position="77"/>
    </location>
</feature>
<evidence type="ECO:0000313" key="22">
    <source>
        <dbReference type="Proteomes" id="UP000239462"/>
    </source>
</evidence>
<keyword evidence="5 6" id="KW-0472">Membrane</keyword>
<evidence type="ECO:0000313" key="19">
    <source>
        <dbReference type="EMBL" id="MBG0768644.1"/>
    </source>
</evidence>
<dbReference type="RefSeq" id="WP_011170993.1">
    <property type="nucleotide sequence ID" value="NZ_BAAABJ010000001.1"/>
</dbReference>
<dbReference type="Proteomes" id="UP000522365">
    <property type="component" value="Unassembled WGS sequence"/>
</dbReference>
<evidence type="ECO:0000313" key="14">
    <source>
        <dbReference type="EMBL" id="MBA2863682.1"/>
    </source>
</evidence>
<keyword evidence="2" id="KW-1003">Cell membrane</keyword>
<reference evidence="22" key="1">
    <citation type="journal article" date="2018" name="Genome Announc.">
        <title>Complete Genome Sequence of the Methanococcus maripaludis Type Strain JJ (DSM 2067), a Model for Selenoprotein Synthesis in Archaea.</title>
        <authorList>
            <person name="Poehlein A."/>
            <person name="Heym D."/>
            <person name="Quitzke V."/>
            <person name="Fersch J."/>
            <person name="Daniel R."/>
            <person name="Rother M."/>
        </authorList>
    </citation>
    <scope>NUCLEOTIDE SEQUENCE [LARGE SCALE GENOMIC DNA]</scope>
    <source>
        <strain evidence="22">DSM 2067</strain>
    </source>
</reference>
<dbReference type="Proteomes" id="UP000536195">
    <property type="component" value="Unassembled WGS sequence"/>
</dbReference>
<keyword evidence="4 6" id="KW-1133">Transmembrane helix</keyword>
<evidence type="ECO:0000313" key="16">
    <source>
        <dbReference type="EMBL" id="MBB6066799.1"/>
    </source>
</evidence>
<dbReference type="Proteomes" id="UP000714405">
    <property type="component" value="Unassembled WGS sequence"/>
</dbReference>
<evidence type="ECO:0000313" key="27">
    <source>
        <dbReference type="Proteomes" id="UP000564425"/>
    </source>
</evidence>
<dbReference type="EMBL" id="JACDUJ010000001">
    <property type="protein sequence ID" value="MBA2846940.1"/>
    <property type="molecule type" value="Genomic_DNA"/>
</dbReference>
<reference evidence="7" key="2">
    <citation type="submission" date="2018-02" db="EMBL/GenBank/DDBJ databases">
        <title>Complete genome sequence of the Methanococcus maripaludis type strain JJ (DSM 2067), a model for selenoprotein synthesis in Archaea.</title>
        <authorList>
            <person name="Poehlein A."/>
            <person name="Heym D."/>
            <person name="Quitzke V."/>
            <person name="Fersch J."/>
            <person name="Daniel R."/>
            <person name="Rother M."/>
        </authorList>
    </citation>
    <scope>NUCLEOTIDE SEQUENCE [LARGE SCALE GENOMIC DNA]</scope>
    <source>
        <strain evidence="7">DSM 2067</strain>
    </source>
</reference>
<evidence type="ECO:0000313" key="21">
    <source>
        <dbReference type="EMBL" id="MBP2218729.1"/>
    </source>
</evidence>
<evidence type="ECO:0000313" key="17">
    <source>
        <dbReference type="EMBL" id="MBB6400874.1"/>
    </source>
</evidence>
<dbReference type="Proteomes" id="UP000571854">
    <property type="component" value="Unassembled WGS sequence"/>
</dbReference>
<accession>A0A2L1CCU3</accession>
<dbReference type="Proteomes" id="UP000722095">
    <property type="component" value="Unassembled WGS sequence"/>
</dbReference>
<organism evidence="7 22">
    <name type="scientific">Methanococcus maripaludis</name>
    <name type="common">Methanococcus deltae</name>
    <dbReference type="NCBI Taxonomy" id="39152"/>
    <lineage>
        <taxon>Archaea</taxon>
        <taxon>Methanobacteriati</taxon>
        <taxon>Methanobacteriota</taxon>
        <taxon>Methanomada group</taxon>
        <taxon>Methanococci</taxon>
        <taxon>Methanococcales</taxon>
        <taxon>Methanococcaceae</taxon>
        <taxon>Methanococcus</taxon>
    </lineage>
</organism>
<evidence type="ECO:0000313" key="25">
    <source>
        <dbReference type="Proteomes" id="UP000558015"/>
    </source>
</evidence>
<dbReference type="EMBL" id="JACDUH010000001">
    <property type="protein sequence ID" value="MBA2850545.1"/>
    <property type="molecule type" value="Genomic_DNA"/>
</dbReference>
<dbReference type="KEGG" id="mmad:MMJJ_18010"/>